<dbReference type="PANTHER" id="PTHR46472:SF1">
    <property type="entry name" value="NUCLEOREDOXIN"/>
    <property type="match status" value="1"/>
</dbReference>
<dbReference type="InterPro" id="IPR013766">
    <property type="entry name" value="Thioredoxin_domain"/>
</dbReference>
<dbReference type="EMBL" id="LR877155">
    <property type="protein sequence ID" value="CAD2218502.1"/>
    <property type="molecule type" value="Genomic_DNA"/>
</dbReference>
<dbReference type="PANTHER" id="PTHR46472">
    <property type="entry name" value="NUCLEOREDOXIN"/>
    <property type="match status" value="1"/>
</dbReference>
<evidence type="ECO:0000313" key="3">
    <source>
        <dbReference type="Proteomes" id="UP000515908"/>
    </source>
</evidence>
<protein>
    <submittedName>
        <fullName evidence="2">Redoxin/AhpC/TSA family/Thioredoxin/Thioredoxin-like/Thioredoxin-like domain containing protein, putative</fullName>
    </submittedName>
</protein>
<dbReference type="CDD" id="cd03009">
    <property type="entry name" value="TryX_like_TryX_NRX"/>
    <property type="match status" value="1"/>
</dbReference>
<dbReference type="InterPro" id="IPR012336">
    <property type="entry name" value="Thioredoxin-like_fold"/>
</dbReference>
<dbReference type="Gene3D" id="3.40.30.10">
    <property type="entry name" value="Glutaredoxin"/>
    <property type="match status" value="1"/>
</dbReference>
<dbReference type="OrthoDB" id="409136at2759"/>
<dbReference type="Proteomes" id="UP000515908">
    <property type="component" value="Chromosome 11"/>
</dbReference>
<sequence length="152" mass="17585">MSGLAKYFPHAKHLVSHSNNNIALSSLAGKTVFFYFTASWCPPCRGFTPQLVEFYNKFHESKKFEIIAVTWDEKEEDWIPYYEKMPWLALEYKERKNIEFLTNGFQVQSIPTLIGVDGSTGEIITTTARNMLIRDPEGKNFPWADVKTQPKQ</sequence>
<evidence type="ECO:0000313" key="2">
    <source>
        <dbReference type="EMBL" id="CAD2218502.1"/>
    </source>
</evidence>
<dbReference type="Pfam" id="PF13905">
    <property type="entry name" value="Thioredoxin_8"/>
    <property type="match status" value="1"/>
</dbReference>
<name>A0A7G2CJR7_9TRYP</name>
<dbReference type="VEuPathDB" id="TriTrypDB:ADEAN_000599100"/>
<dbReference type="AlphaFoldDB" id="A0A7G2CJR7"/>
<organism evidence="2 3">
    <name type="scientific">Angomonas deanei</name>
    <dbReference type="NCBI Taxonomy" id="59799"/>
    <lineage>
        <taxon>Eukaryota</taxon>
        <taxon>Discoba</taxon>
        <taxon>Euglenozoa</taxon>
        <taxon>Kinetoplastea</taxon>
        <taxon>Metakinetoplastina</taxon>
        <taxon>Trypanosomatida</taxon>
        <taxon>Trypanosomatidae</taxon>
        <taxon>Strigomonadinae</taxon>
        <taxon>Angomonas</taxon>
    </lineage>
</organism>
<gene>
    <name evidence="2" type="ORF">ADEAN_000599100</name>
</gene>
<keyword evidence="3" id="KW-1185">Reference proteome</keyword>
<reference evidence="2 3" key="1">
    <citation type="submission" date="2020-08" db="EMBL/GenBank/DDBJ databases">
        <authorList>
            <person name="Newling K."/>
            <person name="Davey J."/>
            <person name="Forrester S."/>
        </authorList>
    </citation>
    <scope>NUCLEOTIDE SEQUENCE [LARGE SCALE GENOMIC DNA]</scope>
    <source>
        <strain evidence="3">Crithidia deanei Carvalho (ATCC PRA-265)</strain>
    </source>
</reference>
<dbReference type="GO" id="GO:0004791">
    <property type="term" value="F:thioredoxin-disulfide reductase (NADPH) activity"/>
    <property type="evidence" value="ECO:0007669"/>
    <property type="project" value="InterPro"/>
</dbReference>
<dbReference type="GO" id="GO:0005634">
    <property type="term" value="C:nucleus"/>
    <property type="evidence" value="ECO:0007669"/>
    <property type="project" value="TreeGrafter"/>
</dbReference>
<accession>A0A7G2CJR7</accession>
<feature type="domain" description="Thioredoxin" evidence="1">
    <location>
        <begin position="2"/>
        <end position="152"/>
    </location>
</feature>
<evidence type="ECO:0000259" key="1">
    <source>
        <dbReference type="PROSITE" id="PS51352"/>
    </source>
</evidence>
<dbReference type="InterPro" id="IPR036249">
    <property type="entry name" value="Thioredoxin-like_sf"/>
</dbReference>
<dbReference type="GO" id="GO:0030178">
    <property type="term" value="P:negative regulation of Wnt signaling pathway"/>
    <property type="evidence" value="ECO:0007669"/>
    <property type="project" value="TreeGrafter"/>
</dbReference>
<dbReference type="PROSITE" id="PS51352">
    <property type="entry name" value="THIOREDOXIN_2"/>
    <property type="match status" value="1"/>
</dbReference>
<dbReference type="GO" id="GO:0031397">
    <property type="term" value="P:negative regulation of protein ubiquitination"/>
    <property type="evidence" value="ECO:0007669"/>
    <property type="project" value="TreeGrafter"/>
</dbReference>
<dbReference type="InterPro" id="IPR045870">
    <property type="entry name" value="TryX_NRX_thioredoxin_dom"/>
</dbReference>
<dbReference type="SUPFAM" id="SSF52833">
    <property type="entry name" value="Thioredoxin-like"/>
    <property type="match status" value="1"/>
</dbReference>
<proteinExistence type="predicted"/>